<dbReference type="Proteomes" id="UP000724672">
    <property type="component" value="Unassembled WGS sequence"/>
</dbReference>
<feature type="transmembrane region" description="Helical" evidence="1">
    <location>
        <begin position="324"/>
        <end position="341"/>
    </location>
</feature>
<evidence type="ECO:0000313" key="3">
    <source>
        <dbReference type="Proteomes" id="UP000724672"/>
    </source>
</evidence>
<feature type="transmembrane region" description="Helical" evidence="1">
    <location>
        <begin position="421"/>
        <end position="453"/>
    </location>
</feature>
<comment type="caution">
    <text evidence="2">The sequence shown here is derived from an EMBL/GenBank/DDBJ whole genome shotgun (WGS) entry which is preliminary data.</text>
</comment>
<gene>
    <name evidence="2" type="ORF">GOQ27_11570</name>
</gene>
<keyword evidence="1" id="KW-0812">Transmembrane</keyword>
<feature type="transmembrane region" description="Helical" evidence="1">
    <location>
        <begin position="386"/>
        <end position="409"/>
    </location>
</feature>
<protein>
    <submittedName>
        <fullName evidence="2">Uncharacterized protein</fullName>
    </submittedName>
</protein>
<dbReference type="RefSeq" id="WP_203367025.1">
    <property type="nucleotide sequence ID" value="NZ_WSFT01000040.1"/>
</dbReference>
<keyword evidence="3" id="KW-1185">Reference proteome</keyword>
<dbReference type="AlphaFoldDB" id="A0A942Z9R4"/>
<name>A0A942Z9R4_9FIRM</name>
<dbReference type="EMBL" id="WSFT01000040">
    <property type="protein sequence ID" value="MBS4539105.1"/>
    <property type="molecule type" value="Genomic_DNA"/>
</dbReference>
<feature type="transmembrane region" description="Helical" evidence="1">
    <location>
        <begin position="520"/>
        <end position="543"/>
    </location>
</feature>
<keyword evidence="1" id="KW-0472">Membrane</keyword>
<sequence length="593" mass="68730">MKKSISILFTLVLLFLSKNIYADGEKVIIILMDELNIETIQDVQSDNNIALGLMNIKVKEYLKEESMYKRLDIILQGRRVRKSVEIPREIKSLGEILKKEGKSIGLIGEEDRLNKLSDVVSPLSYKRSIEAKDKENLNQLVNEFFTNNGNLLLINLKDMNSKSINEVIKRNTEKSIFILPISTIDNQKEKLNYTVVPILYYKDNNEGLLFSQTTKRKGIVSNLDIYPTILSLYDIKQENIGNSINILEHKEPLKYIKKELNNITDINLLKYLFHGILIFLQILFFIIYIIYKKTTRLSTFIGYLILSIFFSSFLLTPLMNILNIYTYLIGIFLIVVFIMIKARKNTKVPIYMTIFINLFILLGVYFKNELLYNSYIGYNNIFAGGRYYGINNEAMGVLLATSIIVFYNIQEKIFDKYSKGISIIYLLIIILSFTGIYGANVGGFITSIFMSYILIKNLFYKNVKVNIWLIIFLIILAISINLLIDRSLGNKSHLSNLSLNIKQFGINELINIVKNKLEQVAFFATTFPWSIIWVLNFIFSSIILHRDKDIHLKIIYFTSLFALFINDTGIIAFIYMNTFFMLIYLKIINIQNN</sequence>
<feature type="transmembrane region" description="Helical" evidence="1">
    <location>
        <begin position="348"/>
        <end position="366"/>
    </location>
</feature>
<proteinExistence type="predicted"/>
<feature type="transmembrane region" description="Helical" evidence="1">
    <location>
        <begin position="271"/>
        <end position="291"/>
    </location>
</feature>
<feature type="transmembrane region" description="Helical" evidence="1">
    <location>
        <begin position="465"/>
        <end position="484"/>
    </location>
</feature>
<reference evidence="2" key="1">
    <citation type="submission" date="2019-12" db="EMBL/GenBank/DDBJ databases">
        <title>Clostridiaceae gen. nov. sp. nov., isolated from sediment in Xinjiang, China.</title>
        <authorList>
            <person name="Zhang R."/>
        </authorList>
    </citation>
    <scope>NUCLEOTIDE SEQUENCE</scope>
    <source>
        <strain evidence="2">D2Q-11</strain>
    </source>
</reference>
<feature type="transmembrane region" description="Helical" evidence="1">
    <location>
        <begin position="300"/>
        <end position="318"/>
    </location>
</feature>
<accession>A0A942Z9R4</accession>
<evidence type="ECO:0000256" key="1">
    <source>
        <dbReference type="SAM" id="Phobius"/>
    </source>
</evidence>
<evidence type="ECO:0000313" key="2">
    <source>
        <dbReference type="EMBL" id="MBS4539105.1"/>
    </source>
</evidence>
<organism evidence="2 3">
    <name type="scientific">Anaeromonas frigoriresistens</name>
    <dbReference type="NCBI Taxonomy" id="2683708"/>
    <lineage>
        <taxon>Bacteria</taxon>
        <taxon>Bacillati</taxon>
        <taxon>Bacillota</taxon>
        <taxon>Tissierellia</taxon>
        <taxon>Tissierellales</taxon>
        <taxon>Thermohalobacteraceae</taxon>
        <taxon>Anaeromonas</taxon>
    </lineage>
</organism>
<feature type="transmembrane region" description="Helical" evidence="1">
    <location>
        <begin position="555"/>
        <end position="585"/>
    </location>
</feature>
<keyword evidence="1" id="KW-1133">Transmembrane helix</keyword>